<name>A0ACC1YL58_MELAZ</name>
<accession>A0ACC1YL58</accession>
<keyword evidence="2" id="KW-1185">Reference proteome</keyword>
<gene>
    <name evidence="1" type="ORF">OWV82_003194</name>
</gene>
<sequence length="366" mass="40920">MFFGWCKEIAQEFGVFHALFIGGSGFGFACFYSLWLNLPHQNTHSDEFALPNFPEASRIHVSQMTEYLRGANGSDPFSLFLRKALPRWKDADGILFNSVEELDKIGLRYFRRELGCPVFPVGPILLSAGSQAGSGKEVGISAEVCRNWLDSKPCNSVLYVSFGSQNTISASQMVQLAMALETSGKNFIWVVRPPIGFDINSEFKADKWLPEGFEGRIKDSGRGLLVHKWAPQVNILSHRSVSAFLSHCGWNSVLEALSHGVRIIGWPLAAEQFYNSKLLEEDIQVCVEVARGESCEVLHQEIAEKIKLVMNENENEKGKEMKRKTLEVKESIENAVKNEGNFQGSSVKAMDQFLNAAFTKRQSNVN</sequence>
<organism evidence="1 2">
    <name type="scientific">Melia azedarach</name>
    <name type="common">Chinaberry tree</name>
    <dbReference type="NCBI Taxonomy" id="155640"/>
    <lineage>
        <taxon>Eukaryota</taxon>
        <taxon>Viridiplantae</taxon>
        <taxon>Streptophyta</taxon>
        <taxon>Embryophyta</taxon>
        <taxon>Tracheophyta</taxon>
        <taxon>Spermatophyta</taxon>
        <taxon>Magnoliopsida</taxon>
        <taxon>eudicotyledons</taxon>
        <taxon>Gunneridae</taxon>
        <taxon>Pentapetalae</taxon>
        <taxon>rosids</taxon>
        <taxon>malvids</taxon>
        <taxon>Sapindales</taxon>
        <taxon>Meliaceae</taxon>
        <taxon>Melia</taxon>
    </lineage>
</organism>
<proteinExistence type="predicted"/>
<comment type="caution">
    <text evidence="1">The sequence shown here is derived from an EMBL/GenBank/DDBJ whole genome shotgun (WGS) entry which is preliminary data.</text>
</comment>
<evidence type="ECO:0000313" key="2">
    <source>
        <dbReference type="Proteomes" id="UP001164539"/>
    </source>
</evidence>
<reference evidence="1 2" key="1">
    <citation type="journal article" date="2023" name="Science">
        <title>Complex scaffold remodeling in plant triterpene biosynthesis.</title>
        <authorList>
            <person name="De La Pena R."/>
            <person name="Hodgson H."/>
            <person name="Liu J.C."/>
            <person name="Stephenson M.J."/>
            <person name="Martin A.C."/>
            <person name="Owen C."/>
            <person name="Harkess A."/>
            <person name="Leebens-Mack J."/>
            <person name="Jimenez L.E."/>
            <person name="Osbourn A."/>
            <person name="Sattely E.S."/>
        </authorList>
    </citation>
    <scope>NUCLEOTIDE SEQUENCE [LARGE SCALE GENOMIC DNA]</scope>
    <source>
        <strain evidence="2">cv. JPN11</strain>
        <tissue evidence="1">Leaf</tissue>
    </source>
</reference>
<dbReference type="EMBL" id="CM051395">
    <property type="protein sequence ID" value="KAJ4724182.1"/>
    <property type="molecule type" value="Genomic_DNA"/>
</dbReference>
<evidence type="ECO:0000313" key="1">
    <source>
        <dbReference type="EMBL" id="KAJ4724182.1"/>
    </source>
</evidence>
<dbReference type="Proteomes" id="UP001164539">
    <property type="component" value="Chromosome 2"/>
</dbReference>
<protein>
    <submittedName>
        <fullName evidence="1">Glycosyltransferase</fullName>
    </submittedName>
</protein>